<dbReference type="PANTHER" id="PTHR15245:SF20">
    <property type="entry name" value="SYMPLEKIN"/>
    <property type="match status" value="1"/>
</dbReference>
<accession>A0A061RAN6</accession>
<dbReference type="InterPro" id="IPR021850">
    <property type="entry name" value="Symplekin/Pta1"/>
</dbReference>
<dbReference type="InterPro" id="IPR022075">
    <property type="entry name" value="Symplekin_C"/>
</dbReference>
<name>A0A061RAN6_9CHLO</name>
<dbReference type="AlphaFoldDB" id="A0A061RAN6"/>
<reference evidence="3" key="1">
    <citation type="submission" date="2014-05" db="EMBL/GenBank/DDBJ databases">
        <title>The transcriptome of the halophilic microalga Tetraselmis sp. GSL018 isolated from the Great Salt Lake, Utah.</title>
        <authorList>
            <person name="Jinkerson R.E."/>
            <person name="D'Adamo S."/>
            <person name="Posewitz M.C."/>
        </authorList>
    </citation>
    <scope>NUCLEOTIDE SEQUENCE</scope>
    <source>
        <strain evidence="3">GSL018</strain>
    </source>
</reference>
<feature type="compositionally biased region" description="Low complexity" evidence="1">
    <location>
        <begin position="130"/>
        <end position="175"/>
    </location>
</feature>
<feature type="domain" description="Symplekin C-terminal" evidence="2">
    <location>
        <begin position="453"/>
        <end position="631"/>
    </location>
</feature>
<dbReference type="PANTHER" id="PTHR15245">
    <property type="entry name" value="SYMPLEKIN-RELATED"/>
    <property type="match status" value="1"/>
</dbReference>
<dbReference type="EMBL" id="GBEZ01017281">
    <property type="protein sequence ID" value="JAC69043.1"/>
    <property type="molecule type" value="Transcribed_RNA"/>
</dbReference>
<protein>
    <submittedName>
        <fullName evidence="3">Symplekin</fullName>
    </submittedName>
</protein>
<evidence type="ECO:0000313" key="3">
    <source>
        <dbReference type="EMBL" id="JAC69043.1"/>
    </source>
</evidence>
<evidence type="ECO:0000259" key="2">
    <source>
        <dbReference type="Pfam" id="PF12295"/>
    </source>
</evidence>
<feature type="compositionally biased region" description="Low complexity" evidence="1">
    <location>
        <begin position="79"/>
        <end position="93"/>
    </location>
</feature>
<feature type="region of interest" description="Disordered" evidence="1">
    <location>
        <begin position="670"/>
        <end position="720"/>
    </location>
</feature>
<feature type="compositionally biased region" description="Basic and acidic residues" evidence="1">
    <location>
        <begin position="61"/>
        <end position="73"/>
    </location>
</feature>
<dbReference type="Pfam" id="PF12295">
    <property type="entry name" value="Symplekin_C"/>
    <property type="match status" value="1"/>
</dbReference>
<gene>
    <name evidence="3" type="primary">SYMPK</name>
    <name evidence="3" type="ORF">TSPGSL018_7338</name>
</gene>
<organism evidence="3">
    <name type="scientific">Tetraselmis sp. GSL018</name>
    <dbReference type="NCBI Taxonomy" id="582737"/>
    <lineage>
        <taxon>Eukaryota</taxon>
        <taxon>Viridiplantae</taxon>
        <taxon>Chlorophyta</taxon>
        <taxon>core chlorophytes</taxon>
        <taxon>Chlorodendrophyceae</taxon>
        <taxon>Chlorodendrales</taxon>
        <taxon>Chlorodendraceae</taxon>
        <taxon>Tetraselmis</taxon>
    </lineage>
</organism>
<dbReference type="GO" id="GO:0005847">
    <property type="term" value="C:mRNA cleavage and polyadenylation specificity factor complex"/>
    <property type="evidence" value="ECO:0007669"/>
    <property type="project" value="TreeGrafter"/>
</dbReference>
<feature type="compositionally biased region" description="Low complexity" evidence="1">
    <location>
        <begin position="670"/>
        <end position="693"/>
    </location>
</feature>
<evidence type="ECO:0000256" key="1">
    <source>
        <dbReference type="SAM" id="MobiDB-lite"/>
    </source>
</evidence>
<feature type="region of interest" description="Disordered" evidence="1">
    <location>
        <begin position="1"/>
        <end position="196"/>
    </location>
</feature>
<sequence>MGEARLPEPSQDGKAEEAGGGDASGAAHATQEDPQLGEPFPDGAPQEEEHRGDPTPEEDRDAAGDPTGKETQENGRSFASESADGTAEAAAADPMEVENERGKEEGTQGDPMQTDPAEDTPSAAEVAQDAAARNEGAAPGAGDAGLAGTEADTAWPAAGAEPSAAPEGDNGNGEAAEGREGAGATSGGAAAAPEDDQLTDVPLVEVAGTRYEAVLLRLLRGLREASTPRDPSLIRLLQEAPVLPPESTSEFLASLVALGGQWAVAALKAAFDLLLQRPGLRKTCLRVILETTEAEDADIRNKAVRLIANRLFPERELMPSIEEHAAATLRRAADGDDPSAPQSAEDSARSCELYMALCTKKHILLRGLMETFGKGRPVLCQAIQKQARDLALTIGPSAAVLLSLVRRPPPGSELLLLHMLHVLTEDRLPPWELVAAAMDLYNAPEEEHELSGDVRFLGPVVGGMAQEDVRELLPQILTLGERPLQAAFARLLERRKGADEPLFSPAGLLVAIHDVAPVPASEGGPTLDQVKAGILLCLNNRRLFTKEELALTVQNLRQASTLPTLFMWTVINISRTAPDLVTFILQLLRDMIDKVWSQPQQRQGFVMCCKMMAPQSFPLLSELSPEMLRAAAGRLPRQTLQSLAAFLSSPSCKLPENRRRRAAEIVDAAATAAASGGPAAKAAPPRAEASPAAGSQQSKRPLEGAGEEGGGPNNKAGRHS</sequence>
<proteinExistence type="predicted"/>